<evidence type="ECO:0000313" key="2">
    <source>
        <dbReference type="Proteomes" id="UP000008136"/>
    </source>
</evidence>
<dbReference type="EMBL" id="CP002588">
    <property type="protein sequence ID" value="AEA46929.1"/>
    <property type="molecule type" value="Genomic_DNA"/>
</dbReference>
<accession>F2KSG0</accession>
<dbReference type="PANTHER" id="PTHR11082">
    <property type="entry name" value="TRNA-DIHYDROURIDINE SYNTHASE"/>
    <property type="match status" value="1"/>
</dbReference>
<dbReference type="AlphaFoldDB" id="F2KSG0"/>
<dbReference type="KEGG" id="ave:Arcve_0918"/>
<dbReference type="RefSeq" id="WP_013683594.1">
    <property type="nucleotide sequence ID" value="NC_015320.1"/>
</dbReference>
<evidence type="ECO:0000313" key="1">
    <source>
        <dbReference type="EMBL" id="AEA46929.1"/>
    </source>
</evidence>
<organism evidence="1 2">
    <name type="scientific">Archaeoglobus veneficus (strain DSM 11195 / SNP6)</name>
    <dbReference type="NCBI Taxonomy" id="693661"/>
    <lineage>
        <taxon>Archaea</taxon>
        <taxon>Methanobacteriati</taxon>
        <taxon>Methanobacteriota</taxon>
        <taxon>Archaeoglobi</taxon>
        <taxon>Archaeoglobales</taxon>
        <taxon>Archaeoglobaceae</taxon>
        <taxon>Archaeoglobus</taxon>
    </lineage>
</organism>
<dbReference type="SUPFAM" id="SSF51395">
    <property type="entry name" value="FMN-linked oxidoreductases"/>
    <property type="match status" value="1"/>
</dbReference>
<sequence>MRVILPNRLVLSAMAGINSAEFCMNFPAGLVILGGFNADAKAMEAAKRVVARGRREFLFDDPIKGIEEEVARIAGKKAFAVNVRSSSLDGYVEVADIVRRYGGIIEINAHCRQPEFIEAKCGQWLMEHPKELASVVREVSDAALTGVKLRNGAKCVEAARLAFKAGAAYVHVDAMIPGGLCDFRLVERISRLGITIGNNSVNSLEMAEKMAKVAHLVSAARAILKDPHFFHKLLASPKLAEPFELSG</sequence>
<dbReference type="HOGENOM" id="CLU_1118194_0_0_2"/>
<dbReference type="GeneID" id="10394024"/>
<dbReference type="STRING" id="693661.Arcve_0918"/>
<dbReference type="Proteomes" id="UP000008136">
    <property type="component" value="Chromosome"/>
</dbReference>
<dbReference type="Gene3D" id="3.20.20.70">
    <property type="entry name" value="Aldolase class I"/>
    <property type="match status" value="1"/>
</dbReference>
<dbReference type="eggNOG" id="arCOG00605">
    <property type="taxonomic scope" value="Archaea"/>
</dbReference>
<keyword evidence="2" id="KW-1185">Reference proteome</keyword>
<gene>
    <name evidence="1" type="ordered locus">Arcve_0918</name>
</gene>
<name>F2KSG0_ARCVS</name>
<protein>
    <submittedName>
        <fullName evidence="1">TIM-barrel protein</fullName>
    </submittedName>
</protein>
<proteinExistence type="predicted"/>
<dbReference type="PANTHER" id="PTHR11082:SF36">
    <property type="entry name" value="DUS-LIKE FMN-BINDING DOMAIN-CONTAINING PROTEIN"/>
    <property type="match status" value="1"/>
</dbReference>
<reference evidence="1 2" key="1">
    <citation type="submission" date="2011-03" db="EMBL/GenBank/DDBJ databases">
        <title>The complete genome of Archaeoglobus veneficus SNP6.</title>
        <authorList>
            <consortium name="US DOE Joint Genome Institute (JGI-PGF)"/>
            <person name="Lucas S."/>
            <person name="Copeland A."/>
            <person name="Lapidus A."/>
            <person name="Bruce D."/>
            <person name="Goodwin L."/>
            <person name="Pitluck S."/>
            <person name="Kyrpides N."/>
            <person name="Mavromatis K."/>
            <person name="Pagani I."/>
            <person name="Ivanova N."/>
            <person name="Mikhailova N."/>
            <person name="Lu M."/>
            <person name="Detter J.C."/>
            <person name="Tapia R."/>
            <person name="Han C."/>
            <person name="Land M."/>
            <person name="Hauser L."/>
            <person name="Markowitz V."/>
            <person name="Cheng J.-F."/>
            <person name="Hugenholtz P."/>
            <person name="Woyke T."/>
            <person name="Wu D."/>
            <person name="Spring S."/>
            <person name="Brambilla E."/>
            <person name="Klenk H.-P."/>
            <person name="Eisen J.A."/>
        </authorList>
    </citation>
    <scope>NUCLEOTIDE SEQUENCE [LARGE SCALE GENOMIC DNA]</scope>
    <source>
        <strain>SNP6</strain>
    </source>
</reference>
<dbReference type="InterPro" id="IPR013785">
    <property type="entry name" value="Aldolase_TIM"/>
</dbReference>
<dbReference type="OrthoDB" id="145053at2157"/>